<dbReference type="Bgee" id="ENSORLG00000028014">
    <property type="expression patterns" value="Expressed in liver and 2 other cell types or tissues"/>
</dbReference>
<dbReference type="Ensembl" id="ENSORLT00000036380.1">
    <property type="protein sequence ID" value="ENSORLP00000034750.1"/>
    <property type="gene ID" value="ENSORLG00000028014.1"/>
</dbReference>
<evidence type="ECO:0000313" key="3">
    <source>
        <dbReference type="Proteomes" id="UP000001038"/>
    </source>
</evidence>
<proteinExistence type="predicted"/>
<dbReference type="AlphaFoldDB" id="A0A3B3HSM6"/>
<dbReference type="GeneTree" id="ENSGT01020000230579"/>
<keyword evidence="3" id="KW-1185">Reference proteome</keyword>
<accession>A0A3B3HSM6</accession>
<sequence>MDSHAPSHNARIVTAGLQEVSMPHMILPAINPDLNPIEPCDQPKQRLDDPTPHPSDLAELHVALVEEWNTLPQNNITRLVKSIRR</sequence>
<feature type="compositionally biased region" description="Basic and acidic residues" evidence="1">
    <location>
        <begin position="41"/>
        <end position="55"/>
    </location>
</feature>
<evidence type="ECO:0000256" key="1">
    <source>
        <dbReference type="SAM" id="MobiDB-lite"/>
    </source>
</evidence>
<dbReference type="Gene3D" id="3.30.420.10">
    <property type="entry name" value="Ribonuclease H-like superfamily/Ribonuclease H"/>
    <property type="match status" value="1"/>
</dbReference>
<feature type="region of interest" description="Disordered" evidence="1">
    <location>
        <begin position="33"/>
        <end position="55"/>
    </location>
</feature>
<name>A0A3B3HSM6_ORYLA</name>
<evidence type="ECO:0008006" key="4">
    <source>
        <dbReference type="Google" id="ProtNLM"/>
    </source>
</evidence>
<dbReference type="InterPro" id="IPR036397">
    <property type="entry name" value="RNaseH_sf"/>
</dbReference>
<dbReference type="Proteomes" id="UP000001038">
    <property type="component" value="Chromosome 22"/>
</dbReference>
<evidence type="ECO:0000313" key="2">
    <source>
        <dbReference type="Ensembl" id="ENSORLP00000034750.1"/>
    </source>
</evidence>
<reference evidence="2" key="3">
    <citation type="submission" date="2025-09" db="UniProtKB">
        <authorList>
            <consortium name="Ensembl"/>
        </authorList>
    </citation>
    <scope>IDENTIFICATION</scope>
    <source>
        <strain evidence="2">Hd-rR</strain>
    </source>
</reference>
<protein>
    <recommendedName>
        <fullName evidence="4">Tc1-like transposase DDE domain-containing protein</fullName>
    </recommendedName>
</protein>
<reference evidence="2" key="2">
    <citation type="submission" date="2025-08" db="UniProtKB">
        <authorList>
            <consortium name="Ensembl"/>
        </authorList>
    </citation>
    <scope>IDENTIFICATION</scope>
    <source>
        <strain evidence="2">Hd-rR</strain>
    </source>
</reference>
<dbReference type="InParanoid" id="A0A3B3HSM6"/>
<dbReference type="GO" id="GO:0003676">
    <property type="term" value="F:nucleic acid binding"/>
    <property type="evidence" value="ECO:0007669"/>
    <property type="project" value="InterPro"/>
</dbReference>
<reference evidence="2 3" key="1">
    <citation type="journal article" date="2007" name="Nature">
        <title>The medaka draft genome and insights into vertebrate genome evolution.</title>
        <authorList>
            <person name="Kasahara M."/>
            <person name="Naruse K."/>
            <person name="Sasaki S."/>
            <person name="Nakatani Y."/>
            <person name="Qu W."/>
            <person name="Ahsan B."/>
            <person name="Yamada T."/>
            <person name="Nagayasu Y."/>
            <person name="Doi K."/>
            <person name="Kasai Y."/>
            <person name="Jindo T."/>
            <person name="Kobayashi D."/>
            <person name="Shimada A."/>
            <person name="Toyoda A."/>
            <person name="Kuroki Y."/>
            <person name="Fujiyama A."/>
            <person name="Sasaki T."/>
            <person name="Shimizu A."/>
            <person name="Asakawa S."/>
            <person name="Shimizu N."/>
            <person name="Hashimoto S."/>
            <person name="Yang J."/>
            <person name="Lee Y."/>
            <person name="Matsushima K."/>
            <person name="Sugano S."/>
            <person name="Sakaizumi M."/>
            <person name="Narita T."/>
            <person name="Ohishi K."/>
            <person name="Haga S."/>
            <person name="Ohta F."/>
            <person name="Nomoto H."/>
            <person name="Nogata K."/>
            <person name="Morishita T."/>
            <person name="Endo T."/>
            <person name="Shin-I T."/>
            <person name="Takeda H."/>
            <person name="Morishita S."/>
            <person name="Kohara Y."/>
        </authorList>
    </citation>
    <scope>NUCLEOTIDE SEQUENCE [LARGE SCALE GENOMIC DNA]</scope>
    <source>
        <strain evidence="2 3">Hd-rR</strain>
    </source>
</reference>
<organism evidence="2 3">
    <name type="scientific">Oryzias latipes</name>
    <name type="common">Japanese rice fish</name>
    <name type="synonym">Japanese killifish</name>
    <dbReference type="NCBI Taxonomy" id="8090"/>
    <lineage>
        <taxon>Eukaryota</taxon>
        <taxon>Metazoa</taxon>
        <taxon>Chordata</taxon>
        <taxon>Craniata</taxon>
        <taxon>Vertebrata</taxon>
        <taxon>Euteleostomi</taxon>
        <taxon>Actinopterygii</taxon>
        <taxon>Neopterygii</taxon>
        <taxon>Teleostei</taxon>
        <taxon>Neoteleostei</taxon>
        <taxon>Acanthomorphata</taxon>
        <taxon>Ovalentaria</taxon>
        <taxon>Atherinomorphae</taxon>
        <taxon>Beloniformes</taxon>
        <taxon>Adrianichthyidae</taxon>
        <taxon>Oryziinae</taxon>
        <taxon>Oryzias</taxon>
    </lineage>
</organism>